<dbReference type="CDD" id="cd16376">
    <property type="entry name" value="Avd_like"/>
    <property type="match status" value="1"/>
</dbReference>
<evidence type="ECO:0000259" key="1">
    <source>
        <dbReference type="Pfam" id="PF22296"/>
    </source>
</evidence>
<reference evidence="3" key="1">
    <citation type="submission" date="2017-09" db="EMBL/GenBank/DDBJ databases">
        <title>Depth-based differentiation of microbial function through sediment-hosted aquifers and enrichment of novel symbionts in the deep terrestrial subsurface.</title>
        <authorList>
            <person name="Probst A.J."/>
            <person name="Ladd B."/>
            <person name="Jarett J.K."/>
            <person name="Geller-Mcgrath D.E."/>
            <person name="Sieber C.M.K."/>
            <person name="Emerson J.B."/>
            <person name="Anantharaman K."/>
            <person name="Thomas B.C."/>
            <person name="Malmstrom R."/>
            <person name="Stieglmeier M."/>
            <person name="Klingl A."/>
            <person name="Woyke T."/>
            <person name="Ryan C.M."/>
            <person name="Banfield J.F."/>
        </authorList>
    </citation>
    <scope>NUCLEOTIDE SEQUENCE [LARGE SCALE GENOMIC DNA]</scope>
</reference>
<dbReference type="AlphaFoldDB" id="A0A2M6WX65"/>
<dbReference type="Proteomes" id="UP000228596">
    <property type="component" value="Unassembled WGS sequence"/>
</dbReference>
<accession>A0A2M6WX65</accession>
<sequence length="134" mass="15897">MIQNSPNLPNKYSDLPIMHKLIETYKIWQEFLPNFPKSSKYTLGEKIDRLFVEVLEFIFAATYLQSIKKFDCVNKASIKLDLLKFFLRIAWETKALNNKKYILISEKLDEIGKMLGGWIRLIKEKLPPETEERR</sequence>
<evidence type="ECO:0000313" key="3">
    <source>
        <dbReference type="Proteomes" id="UP000228596"/>
    </source>
</evidence>
<organism evidence="2 3">
    <name type="scientific">Candidatus Berkelbacteria bacterium CG10_big_fil_rev_8_21_14_0_10_41_12</name>
    <dbReference type="NCBI Taxonomy" id="1974513"/>
    <lineage>
        <taxon>Bacteria</taxon>
        <taxon>Candidatus Berkelbacteria</taxon>
    </lineage>
</organism>
<dbReference type="Pfam" id="PF22296">
    <property type="entry name" value="bAvd"/>
    <property type="match status" value="1"/>
</dbReference>
<feature type="domain" description="bAvd-like" evidence="1">
    <location>
        <begin position="30"/>
        <end position="120"/>
    </location>
</feature>
<protein>
    <recommendedName>
        <fullName evidence="1">bAvd-like domain-containing protein</fullName>
    </recommendedName>
</protein>
<dbReference type="InterPro" id="IPR055360">
    <property type="entry name" value="bAvd"/>
</dbReference>
<dbReference type="EMBL" id="PEZV01000014">
    <property type="protein sequence ID" value="PIT97380.1"/>
    <property type="molecule type" value="Genomic_DNA"/>
</dbReference>
<proteinExistence type="predicted"/>
<gene>
    <name evidence="2" type="ORF">COT77_01715</name>
</gene>
<dbReference type="Gene3D" id="1.20.1440.60">
    <property type="entry name" value="23S rRNA-intervening sequence"/>
    <property type="match status" value="1"/>
</dbReference>
<comment type="caution">
    <text evidence="2">The sequence shown here is derived from an EMBL/GenBank/DDBJ whole genome shotgun (WGS) entry which is preliminary data.</text>
</comment>
<dbReference type="SUPFAM" id="SSF158446">
    <property type="entry name" value="IVS-encoded protein-like"/>
    <property type="match status" value="1"/>
</dbReference>
<evidence type="ECO:0000313" key="2">
    <source>
        <dbReference type="EMBL" id="PIT97380.1"/>
    </source>
</evidence>
<dbReference type="InterPro" id="IPR036583">
    <property type="entry name" value="23S_rRNA_IVS_sf"/>
</dbReference>
<name>A0A2M6WX65_9BACT</name>